<accession>A0A251S4D6</accession>
<feature type="transmembrane region" description="Helical" evidence="1">
    <location>
        <begin position="14"/>
        <end position="34"/>
    </location>
</feature>
<dbReference type="AlphaFoldDB" id="A0A251S4D6"/>
<gene>
    <name evidence="2" type="ORF">HannXRQ_Chr16g0527961</name>
</gene>
<organism evidence="2 3">
    <name type="scientific">Helianthus annuus</name>
    <name type="common">Common sunflower</name>
    <dbReference type="NCBI Taxonomy" id="4232"/>
    <lineage>
        <taxon>Eukaryota</taxon>
        <taxon>Viridiplantae</taxon>
        <taxon>Streptophyta</taxon>
        <taxon>Embryophyta</taxon>
        <taxon>Tracheophyta</taxon>
        <taxon>Spermatophyta</taxon>
        <taxon>Magnoliopsida</taxon>
        <taxon>eudicotyledons</taxon>
        <taxon>Gunneridae</taxon>
        <taxon>Pentapetalae</taxon>
        <taxon>asterids</taxon>
        <taxon>campanulids</taxon>
        <taxon>Asterales</taxon>
        <taxon>Asteraceae</taxon>
        <taxon>Asteroideae</taxon>
        <taxon>Heliantheae alliance</taxon>
        <taxon>Heliantheae</taxon>
        <taxon>Helianthus</taxon>
    </lineage>
</organism>
<sequence>MLVLFLLNPFFPCIFHSFCVSLYMLLAPLLAYLCNPSGTCVFRYGYGYDNGTCLVLSSAR</sequence>
<evidence type="ECO:0000313" key="3">
    <source>
        <dbReference type="Proteomes" id="UP000215914"/>
    </source>
</evidence>
<dbReference type="EMBL" id="CM007905">
    <property type="protein sequence ID" value="OTF92986.1"/>
    <property type="molecule type" value="Genomic_DNA"/>
</dbReference>
<reference evidence="3" key="1">
    <citation type="journal article" date="2017" name="Nature">
        <title>The sunflower genome provides insights into oil metabolism, flowering and Asterid evolution.</title>
        <authorList>
            <person name="Badouin H."/>
            <person name="Gouzy J."/>
            <person name="Grassa C.J."/>
            <person name="Murat F."/>
            <person name="Staton S.E."/>
            <person name="Cottret L."/>
            <person name="Lelandais-Briere C."/>
            <person name="Owens G.L."/>
            <person name="Carrere S."/>
            <person name="Mayjonade B."/>
            <person name="Legrand L."/>
            <person name="Gill N."/>
            <person name="Kane N.C."/>
            <person name="Bowers J.E."/>
            <person name="Hubner S."/>
            <person name="Bellec A."/>
            <person name="Berard A."/>
            <person name="Berges H."/>
            <person name="Blanchet N."/>
            <person name="Boniface M.C."/>
            <person name="Brunel D."/>
            <person name="Catrice O."/>
            <person name="Chaidir N."/>
            <person name="Claudel C."/>
            <person name="Donnadieu C."/>
            <person name="Faraut T."/>
            <person name="Fievet G."/>
            <person name="Helmstetter N."/>
            <person name="King M."/>
            <person name="Knapp S.J."/>
            <person name="Lai Z."/>
            <person name="Le Paslier M.C."/>
            <person name="Lippi Y."/>
            <person name="Lorenzon L."/>
            <person name="Mandel J.R."/>
            <person name="Marage G."/>
            <person name="Marchand G."/>
            <person name="Marquand E."/>
            <person name="Bret-Mestries E."/>
            <person name="Morien E."/>
            <person name="Nambeesan S."/>
            <person name="Nguyen T."/>
            <person name="Pegot-Espagnet P."/>
            <person name="Pouilly N."/>
            <person name="Raftis F."/>
            <person name="Sallet E."/>
            <person name="Schiex T."/>
            <person name="Thomas J."/>
            <person name="Vandecasteele C."/>
            <person name="Vares D."/>
            <person name="Vear F."/>
            <person name="Vautrin S."/>
            <person name="Crespi M."/>
            <person name="Mangin B."/>
            <person name="Burke J.M."/>
            <person name="Salse J."/>
            <person name="Munos S."/>
            <person name="Vincourt P."/>
            <person name="Rieseberg L.H."/>
            <person name="Langlade N.B."/>
        </authorList>
    </citation>
    <scope>NUCLEOTIDE SEQUENCE [LARGE SCALE GENOMIC DNA]</scope>
    <source>
        <strain evidence="3">cv. SF193</strain>
    </source>
</reference>
<proteinExistence type="predicted"/>
<keyword evidence="1" id="KW-0472">Membrane</keyword>
<evidence type="ECO:0000256" key="1">
    <source>
        <dbReference type="SAM" id="Phobius"/>
    </source>
</evidence>
<name>A0A251S4D6_HELAN</name>
<evidence type="ECO:0000313" key="2">
    <source>
        <dbReference type="EMBL" id="OTF92986.1"/>
    </source>
</evidence>
<dbReference type="InParanoid" id="A0A251S4D6"/>
<keyword evidence="1" id="KW-0812">Transmembrane</keyword>
<keyword evidence="3" id="KW-1185">Reference proteome</keyword>
<keyword evidence="1" id="KW-1133">Transmembrane helix</keyword>
<protein>
    <submittedName>
        <fullName evidence="2">Uncharacterized protein</fullName>
    </submittedName>
</protein>
<dbReference type="Proteomes" id="UP000215914">
    <property type="component" value="Chromosome 16"/>
</dbReference>